<feature type="transmembrane region" description="Helical" evidence="8">
    <location>
        <begin position="122"/>
        <end position="144"/>
    </location>
</feature>
<evidence type="ECO:0000313" key="10">
    <source>
        <dbReference type="Proteomes" id="UP000065533"/>
    </source>
</evidence>
<evidence type="ECO:0000313" key="9">
    <source>
        <dbReference type="EMBL" id="ALS77829.1"/>
    </source>
</evidence>
<dbReference type="PANTHER" id="PTHR47019">
    <property type="entry name" value="LIPID II FLIPPASE MURJ"/>
    <property type="match status" value="1"/>
</dbReference>
<dbReference type="Pfam" id="PF03023">
    <property type="entry name" value="MurJ"/>
    <property type="match status" value="1"/>
</dbReference>
<feature type="transmembrane region" description="Helical" evidence="8">
    <location>
        <begin position="342"/>
        <end position="363"/>
    </location>
</feature>
<evidence type="ECO:0000256" key="2">
    <source>
        <dbReference type="ARBA" id="ARBA00022475"/>
    </source>
</evidence>
<evidence type="ECO:0000256" key="5">
    <source>
        <dbReference type="ARBA" id="ARBA00022984"/>
    </source>
</evidence>
<feature type="transmembrane region" description="Helical" evidence="8">
    <location>
        <begin position="224"/>
        <end position="244"/>
    </location>
</feature>
<organism evidence="9 10">
    <name type="scientific">Planococcus kocurii</name>
    <dbReference type="NCBI Taxonomy" id="1374"/>
    <lineage>
        <taxon>Bacteria</taxon>
        <taxon>Bacillati</taxon>
        <taxon>Bacillota</taxon>
        <taxon>Bacilli</taxon>
        <taxon>Bacillales</taxon>
        <taxon>Caryophanaceae</taxon>
        <taxon>Planococcus</taxon>
    </lineage>
</organism>
<evidence type="ECO:0000256" key="3">
    <source>
        <dbReference type="ARBA" id="ARBA00022692"/>
    </source>
</evidence>
<dbReference type="InterPro" id="IPR051050">
    <property type="entry name" value="Lipid_II_flippase_MurJ/MviN"/>
</dbReference>
<gene>
    <name evidence="9" type="ORF">AUO94_03830</name>
</gene>
<dbReference type="Proteomes" id="UP000065533">
    <property type="component" value="Chromosome"/>
</dbReference>
<sequence>MSSLKKAAIWTTGLALLLKLSGLLRESIVAREFGASAETDGYFLAFSFITLVVAMIATGFNNVFLPLYIKRRQSKLDVTDRNANALLNWTMLLFIGVSIVGWSTAGWIVPLIYGNMLPETEVIAIQMTEVFFIFMTFIALAGLLESYLQSRRIFVPTLVSKLLATFMSAMFALLFSDIWGIYALAYGFVTGTIIGAIIQMYYLIKSNYSWQPTLKLESDFRKAFVILIIPSLLNSVVGQVNLFVNKAFASGTIEAAVSYLNNASLIISIPTAIYAATLAAIIFTLMSEQATDPAKFKDTLFLGMEISFVTLVPISVGLLVVGDAIISFIYEGGAFTAQDADYTYMALLFYLPIIIFQGMQLMLSKSMYARGKTAVVLRISVTTIVLNFLLNWFLVDDYGYLALAFAASIVSIYYFTLSMVVVYKDLGMHEFKRFVSMAVRVIVPATAMGLAVWGAKTALSASEWPALVQLAVLVPIGIVVYGVLLRFMHPAGFVRFVGLIKRKKKG</sequence>
<dbReference type="InterPro" id="IPR004268">
    <property type="entry name" value="MurJ"/>
</dbReference>
<keyword evidence="3 8" id="KW-0812">Transmembrane</keyword>
<evidence type="ECO:0000256" key="6">
    <source>
        <dbReference type="ARBA" id="ARBA00022989"/>
    </source>
</evidence>
<feature type="transmembrane region" description="Helical" evidence="8">
    <location>
        <begin position="434"/>
        <end position="454"/>
    </location>
</feature>
<dbReference type="PRINTS" id="PR01806">
    <property type="entry name" value="VIRFACTRMVIN"/>
</dbReference>
<feature type="transmembrane region" description="Helical" evidence="8">
    <location>
        <begin position="86"/>
        <end position="110"/>
    </location>
</feature>
<keyword evidence="5" id="KW-0573">Peptidoglycan synthesis</keyword>
<accession>A0ABM5WU25</accession>
<protein>
    <submittedName>
        <fullName evidence="9">Murein biosynthesis protein MurJ</fullName>
    </submittedName>
</protein>
<dbReference type="PANTHER" id="PTHR47019:SF1">
    <property type="entry name" value="LIPID II FLIPPASE MURJ"/>
    <property type="match status" value="1"/>
</dbReference>
<feature type="transmembrane region" description="Helical" evidence="8">
    <location>
        <begin position="264"/>
        <end position="285"/>
    </location>
</feature>
<feature type="transmembrane region" description="Helical" evidence="8">
    <location>
        <begin position="375"/>
        <end position="394"/>
    </location>
</feature>
<evidence type="ECO:0000256" key="8">
    <source>
        <dbReference type="SAM" id="Phobius"/>
    </source>
</evidence>
<evidence type="ECO:0000256" key="1">
    <source>
        <dbReference type="ARBA" id="ARBA00004651"/>
    </source>
</evidence>
<keyword evidence="2" id="KW-1003">Cell membrane</keyword>
<keyword evidence="6 8" id="KW-1133">Transmembrane helix</keyword>
<feature type="transmembrane region" description="Helical" evidence="8">
    <location>
        <begin position="466"/>
        <end position="485"/>
    </location>
</feature>
<feature type="transmembrane region" description="Helical" evidence="8">
    <location>
        <begin position="41"/>
        <end position="65"/>
    </location>
</feature>
<keyword evidence="4" id="KW-0133">Cell shape</keyword>
<reference evidence="9" key="1">
    <citation type="submission" date="2016-01" db="EMBL/GenBank/DDBJ databases">
        <title>Complete genome of Planococcus kocurri type strain.</title>
        <authorList>
            <person name="See-Too W.S."/>
        </authorList>
    </citation>
    <scope>NUCLEOTIDE SEQUENCE [LARGE SCALE GENOMIC DNA]</scope>
    <source>
        <strain evidence="9">ATCC 43650</strain>
    </source>
</reference>
<feature type="transmembrane region" description="Helical" evidence="8">
    <location>
        <begin position="400"/>
        <end position="422"/>
    </location>
</feature>
<comment type="subcellular location">
    <subcellularLocation>
        <location evidence="1">Cell membrane</location>
        <topology evidence="1">Multi-pass membrane protein</topology>
    </subcellularLocation>
</comment>
<keyword evidence="7 8" id="KW-0472">Membrane</keyword>
<name>A0ABM5WU25_9BACL</name>
<proteinExistence type="predicted"/>
<feature type="transmembrane region" description="Helical" evidence="8">
    <location>
        <begin position="181"/>
        <end position="204"/>
    </location>
</feature>
<evidence type="ECO:0000256" key="4">
    <source>
        <dbReference type="ARBA" id="ARBA00022960"/>
    </source>
</evidence>
<dbReference type="RefSeq" id="WP_058384500.1">
    <property type="nucleotide sequence ID" value="NZ_CP013661.2"/>
</dbReference>
<feature type="transmembrane region" description="Helical" evidence="8">
    <location>
        <begin position="306"/>
        <end position="330"/>
    </location>
</feature>
<feature type="transmembrane region" description="Helical" evidence="8">
    <location>
        <begin position="153"/>
        <end position="175"/>
    </location>
</feature>
<evidence type="ECO:0000256" key="7">
    <source>
        <dbReference type="ARBA" id="ARBA00023136"/>
    </source>
</evidence>
<dbReference type="EMBL" id="CP013661">
    <property type="protein sequence ID" value="ALS77829.1"/>
    <property type="molecule type" value="Genomic_DNA"/>
</dbReference>
<keyword evidence="10" id="KW-1185">Reference proteome</keyword>